<evidence type="ECO:0000313" key="3">
    <source>
        <dbReference type="Proteomes" id="UP001287282"/>
    </source>
</evidence>
<feature type="non-terminal residue" evidence="2">
    <location>
        <position position="1"/>
    </location>
</feature>
<name>A0ABU3XHG1_9BACI</name>
<reference evidence="2 3" key="1">
    <citation type="submission" date="2023-10" db="EMBL/GenBank/DDBJ databases">
        <title>Screening of Alkalihalobacillus lindianensis BZ-TG-R113 and Its Alleviation of Salt Stress on Rapeseed Growth.</title>
        <authorList>
            <person name="Zhao B."/>
            <person name="Guo T."/>
        </authorList>
    </citation>
    <scope>NUCLEOTIDE SEQUENCE [LARGE SCALE GENOMIC DNA]</scope>
    <source>
        <strain evidence="2 3">BZ-TG-R113</strain>
    </source>
</reference>
<dbReference type="InterPro" id="IPR022138">
    <property type="entry name" value="DUF3670"/>
</dbReference>
<dbReference type="GO" id="GO:0004386">
    <property type="term" value="F:helicase activity"/>
    <property type="evidence" value="ECO:0007669"/>
    <property type="project" value="UniProtKB-KW"/>
</dbReference>
<keyword evidence="2" id="KW-0547">Nucleotide-binding</keyword>
<evidence type="ECO:0000313" key="2">
    <source>
        <dbReference type="EMBL" id="MDV2687077.1"/>
    </source>
</evidence>
<dbReference type="EMBL" id="JAWJBA010000281">
    <property type="protein sequence ID" value="MDV2687077.1"/>
    <property type="molecule type" value="Genomic_DNA"/>
</dbReference>
<comment type="caution">
    <text evidence="2">The sequence shown here is derived from an EMBL/GenBank/DDBJ whole genome shotgun (WGS) entry which is preliminary data.</text>
</comment>
<proteinExistence type="predicted"/>
<organism evidence="2 3">
    <name type="scientific">Alkalihalophilus lindianensis</name>
    <dbReference type="NCBI Taxonomy" id="1630542"/>
    <lineage>
        <taxon>Bacteria</taxon>
        <taxon>Bacillati</taxon>
        <taxon>Bacillota</taxon>
        <taxon>Bacilli</taxon>
        <taxon>Bacillales</taxon>
        <taxon>Bacillaceae</taxon>
        <taxon>Alkalihalophilus</taxon>
    </lineage>
</organism>
<feature type="non-terminal residue" evidence="2">
    <location>
        <position position="91"/>
    </location>
</feature>
<dbReference type="Proteomes" id="UP001287282">
    <property type="component" value="Unassembled WGS sequence"/>
</dbReference>
<accession>A0ABU3XHG1</accession>
<feature type="domain" description="DUF3670" evidence="1">
    <location>
        <begin position="1"/>
        <end position="66"/>
    </location>
</feature>
<gene>
    <name evidence="2" type="ORF">RYX56_22265</name>
</gene>
<keyword evidence="2" id="KW-0347">Helicase</keyword>
<protein>
    <submittedName>
        <fullName evidence="2">SNF2 helicase-associated domain-containing protein</fullName>
    </submittedName>
</protein>
<keyword evidence="2" id="KW-0378">Hydrolase</keyword>
<dbReference type="RefSeq" id="WP_317124106.1">
    <property type="nucleotide sequence ID" value="NZ_JAWJBA010000281.1"/>
</dbReference>
<keyword evidence="2" id="KW-0067">ATP-binding</keyword>
<keyword evidence="3" id="KW-1185">Reference proteome</keyword>
<evidence type="ECO:0000259" key="1">
    <source>
        <dbReference type="Pfam" id="PF12419"/>
    </source>
</evidence>
<dbReference type="Pfam" id="PF12419">
    <property type="entry name" value="DUF3670"/>
    <property type="match status" value="1"/>
</dbReference>
<sequence>FNWRFSMNGVDLSEEEFGKLVEEKRRLVYIRGRWVKLDPQFIRQIQDLMKRAEKEGLQVRDLLEQELVEPNEDGDEPDNPKAFARIQIELN</sequence>